<proteinExistence type="predicted"/>
<dbReference type="EMBL" id="ACUZ02000039">
    <property type="protein sequence ID" value="EFB31250.1"/>
    <property type="molecule type" value="Genomic_DNA"/>
</dbReference>
<dbReference type="HOGENOM" id="CLU_2524762_0_0_10"/>
<comment type="caution">
    <text evidence="1">The sequence shown here is derived from an EMBL/GenBank/DDBJ whole genome shotgun (WGS) entry which is preliminary data.</text>
</comment>
<dbReference type="Proteomes" id="UP000004079">
    <property type="component" value="Unassembled WGS sequence"/>
</dbReference>
<name>D1QTS0_9BACT</name>
<dbReference type="AlphaFoldDB" id="D1QTS0"/>
<evidence type="ECO:0000313" key="1">
    <source>
        <dbReference type="EMBL" id="EFB31250.1"/>
    </source>
</evidence>
<gene>
    <name evidence="1" type="ORF">HMPREF0971_02401</name>
</gene>
<reference evidence="1 2" key="1">
    <citation type="submission" date="2009-11" db="EMBL/GenBank/DDBJ databases">
        <authorList>
            <person name="Weinstock G."/>
            <person name="Sodergren E."/>
            <person name="Clifton S."/>
            <person name="Fulton L."/>
            <person name="Fulton B."/>
            <person name="Courtney L."/>
            <person name="Fronick C."/>
            <person name="Harrison M."/>
            <person name="Strong C."/>
            <person name="Farmer C."/>
            <person name="Delahaunty K."/>
            <person name="Markovic C."/>
            <person name="Hall O."/>
            <person name="Minx P."/>
            <person name="Tomlinson C."/>
            <person name="Mitreva M."/>
            <person name="Nelson J."/>
            <person name="Hou S."/>
            <person name="Wollam A."/>
            <person name="Pepin K.H."/>
            <person name="Johnson M."/>
            <person name="Bhonagiri V."/>
            <person name="Nash W.E."/>
            <person name="Warren W."/>
            <person name="Chinwalla A."/>
            <person name="Mardis E.R."/>
            <person name="Wilson R.K."/>
        </authorList>
    </citation>
    <scope>NUCLEOTIDE SEQUENCE [LARGE SCALE GENOMIC DNA]</scope>
    <source>
        <strain evidence="1 2">F0302</strain>
    </source>
</reference>
<protein>
    <submittedName>
        <fullName evidence="1">Uncharacterized protein</fullName>
    </submittedName>
</protein>
<organism evidence="1 2">
    <name type="scientific">Segatella oris F0302</name>
    <dbReference type="NCBI Taxonomy" id="649760"/>
    <lineage>
        <taxon>Bacteria</taxon>
        <taxon>Pseudomonadati</taxon>
        <taxon>Bacteroidota</taxon>
        <taxon>Bacteroidia</taxon>
        <taxon>Bacteroidales</taxon>
        <taxon>Prevotellaceae</taxon>
        <taxon>Segatella</taxon>
    </lineage>
</organism>
<sequence length="84" mass="9910">MLLKVNFQRLFSPDGENETACFLANKLYKIDFQEHWESVIGKGRLSLLKAEMSHLNHPLNYTEKPILCIFFWYSCSKDVTLQRI</sequence>
<evidence type="ECO:0000313" key="2">
    <source>
        <dbReference type="Proteomes" id="UP000004079"/>
    </source>
</evidence>
<accession>D1QTS0</accession>
<dbReference type="STRING" id="649760.HMPREF0971_02401"/>